<feature type="region of interest" description="Disordered" evidence="1">
    <location>
        <begin position="58"/>
        <end position="120"/>
    </location>
</feature>
<evidence type="ECO:0000313" key="4">
    <source>
        <dbReference type="Proteomes" id="UP000095300"/>
    </source>
</evidence>
<dbReference type="VEuPathDB" id="VectorBase:SCAU008915"/>
<evidence type="ECO:0000256" key="2">
    <source>
        <dbReference type="SAM" id="SignalP"/>
    </source>
</evidence>
<feature type="compositionally biased region" description="Low complexity" evidence="1">
    <location>
        <begin position="216"/>
        <end position="228"/>
    </location>
</feature>
<feature type="region of interest" description="Disordered" evidence="1">
    <location>
        <begin position="132"/>
        <end position="156"/>
    </location>
</feature>
<feature type="compositionally biased region" description="Low complexity" evidence="1">
    <location>
        <begin position="145"/>
        <end position="156"/>
    </location>
</feature>
<dbReference type="STRING" id="35570.A0A1I8PKI7"/>
<gene>
    <name evidence="3" type="primary">106088604</name>
</gene>
<name>A0A1I8PKI7_STOCA</name>
<reference evidence="3" key="1">
    <citation type="submission" date="2020-05" db="UniProtKB">
        <authorList>
            <consortium name="EnsemblMetazoa"/>
        </authorList>
    </citation>
    <scope>IDENTIFICATION</scope>
    <source>
        <strain evidence="3">USDA</strain>
    </source>
</reference>
<feature type="compositionally biased region" description="Basic and acidic residues" evidence="1">
    <location>
        <begin position="71"/>
        <end position="96"/>
    </location>
</feature>
<accession>A0A1I8PKI7</accession>
<keyword evidence="4" id="KW-1185">Reference proteome</keyword>
<feature type="chain" id="PRO_5009326813" evidence="2">
    <location>
        <begin position="19"/>
        <end position="270"/>
    </location>
</feature>
<dbReference type="Proteomes" id="UP000095300">
    <property type="component" value="Unassembled WGS sequence"/>
</dbReference>
<feature type="region of interest" description="Disordered" evidence="1">
    <location>
        <begin position="197"/>
        <end position="237"/>
    </location>
</feature>
<feature type="compositionally biased region" description="Polar residues" evidence="1">
    <location>
        <begin position="97"/>
        <end position="108"/>
    </location>
</feature>
<dbReference type="EnsemblMetazoa" id="SCAU008915-RA">
    <property type="protein sequence ID" value="SCAU008915-PA"/>
    <property type="gene ID" value="SCAU008915"/>
</dbReference>
<evidence type="ECO:0000256" key="1">
    <source>
        <dbReference type="SAM" id="MobiDB-lite"/>
    </source>
</evidence>
<dbReference type="AlphaFoldDB" id="A0A1I8PKI7"/>
<proteinExistence type="predicted"/>
<feature type="signal peptide" evidence="2">
    <location>
        <begin position="1"/>
        <end position="18"/>
    </location>
</feature>
<protein>
    <submittedName>
        <fullName evidence="3">Uncharacterized protein</fullName>
    </submittedName>
</protein>
<organism evidence="3 4">
    <name type="scientific">Stomoxys calcitrans</name>
    <name type="common">Stable fly</name>
    <name type="synonym">Conops calcitrans</name>
    <dbReference type="NCBI Taxonomy" id="35570"/>
    <lineage>
        <taxon>Eukaryota</taxon>
        <taxon>Metazoa</taxon>
        <taxon>Ecdysozoa</taxon>
        <taxon>Arthropoda</taxon>
        <taxon>Hexapoda</taxon>
        <taxon>Insecta</taxon>
        <taxon>Pterygota</taxon>
        <taxon>Neoptera</taxon>
        <taxon>Endopterygota</taxon>
        <taxon>Diptera</taxon>
        <taxon>Brachycera</taxon>
        <taxon>Muscomorpha</taxon>
        <taxon>Muscoidea</taxon>
        <taxon>Muscidae</taxon>
        <taxon>Stomoxys</taxon>
    </lineage>
</organism>
<evidence type="ECO:0000313" key="3">
    <source>
        <dbReference type="EnsemblMetazoa" id="SCAU008915-PA"/>
    </source>
</evidence>
<keyword evidence="2" id="KW-0732">Signal</keyword>
<sequence length="270" mass="29950">MKTLIIICFVCGILNVYASETNKANKITTTKQIADDTTAAATATASSSASVAATASVATSSVAKESTANEATKDKRQTKDTKDAGNNDVYANHRSDSITSGNGRSAANSDDPEDPQETIYGTDGRQFLIRPQQHSTQQSDEEQQQQEQQQSALQRHQPVAQLRNYPVTIRPHSSQLLEQSQELQHYAYLQDLNRPLQKPLHHGKSRAAQNKKSAARRQQSEAQANSQAEEAEQRYSVAVEQPVPQHIPRAHIYRPQIPYHVALQQQQQQQ</sequence>